<feature type="transmembrane region" description="Helical" evidence="2">
    <location>
        <begin position="433"/>
        <end position="455"/>
    </location>
</feature>
<keyword evidence="2" id="KW-0812">Transmembrane</keyword>
<dbReference type="Proteomes" id="UP001165060">
    <property type="component" value="Unassembled WGS sequence"/>
</dbReference>
<feature type="region of interest" description="Disordered" evidence="1">
    <location>
        <begin position="1"/>
        <end position="21"/>
    </location>
</feature>
<feature type="compositionally biased region" description="Pro residues" evidence="1">
    <location>
        <begin position="10"/>
        <end position="19"/>
    </location>
</feature>
<feature type="transmembrane region" description="Helical" evidence="2">
    <location>
        <begin position="248"/>
        <end position="266"/>
    </location>
</feature>
<evidence type="ECO:0000256" key="1">
    <source>
        <dbReference type="SAM" id="MobiDB-lite"/>
    </source>
</evidence>
<keyword evidence="2" id="KW-0472">Membrane</keyword>
<feature type="compositionally biased region" description="Acidic residues" evidence="1">
    <location>
        <begin position="199"/>
        <end position="212"/>
    </location>
</feature>
<gene>
    <name evidence="3" type="ORF">TeGR_g3856</name>
</gene>
<dbReference type="EMBL" id="BRYB01002018">
    <property type="protein sequence ID" value="GMI38235.1"/>
    <property type="molecule type" value="Genomic_DNA"/>
</dbReference>
<keyword evidence="2" id="KW-1133">Transmembrane helix</keyword>
<reference evidence="3 4" key="1">
    <citation type="journal article" date="2023" name="Commun. Biol.">
        <title>Genome analysis of Parmales, the sister group of diatoms, reveals the evolutionary specialization of diatoms from phago-mixotrophs to photoautotrophs.</title>
        <authorList>
            <person name="Ban H."/>
            <person name="Sato S."/>
            <person name="Yoshikawa S."/>
            <person name="Yamada K."/>
            <person name="Nakamura Y."/>
            <person name="Ichinomiya M."/>
            <person name="Sato N."/>
            <person name="Blanc-Mathieu R."/>
            <person name="Endo H."/>
            <person name="Kuwata A."/>
            <person name="Ogata H."/>
        </authorList>
    </citation>
    <scope>NUCLEOTIDE SEQUENCE [LARGE SCALE GENOMIC DNA]</scope>
</reference>
<feature type="transmembrane region" description="Helical" evidence="2">
    <location>
        <begin position="216"/>
        <end position="236"/>
    </location>
</feature>
<feature type="transmembrane region" description="Helical" evidence="2">
    <location>
        <begin position="163"/>
        <end position="185"/>
    </location>
</feature>
<evidence type="ECO:0000256" key="2">
    <source>
        <dbReference type="SAM" id="Phobius"/>
    </source>
</evidence>
<evidence type="ECO:0000313" key="4">
    <source>
        <dbReference type="Proteomes" id="UP001165060"/>
    </source>
</evidence>
<feature type="transmembrane region" description="Helical" evidence="2">
    <location>
        <begin position="272"/>
        <end position="295"/>
    </location>
</feature>
<proteinExistence type="predicted"/>
<organism evidence="3 4">
    <name type="scientific">Tetraparma gracilis</name>
    <dbReference type="NCBI Taxonomy" id="2962635"/>
    <lineage>
        <taxon>Eukaryota</taxon>
        <taxon>Sar</taxon>
        <taxon>Stramenopiles</taxon>
        <taxon>Ochrophyta</taxon>
        <taxon>Bolidophyceae</taxon>
        <taxon>Parmales</taxon>
        <taxon>Triparmaceae</taxon>
        <taxon>Tetraparma</taxon>
    </lineage>
</organism>
<sequence length="603" mass="65709">MPAPRVGISPSPPSPPRPAPKAEDLDRILSLIARDSDLLMGNLLGELKDVVDVDELEARAVEAAGLETEFQRVAAKEVFRRRRAQLEAEQVKKMKTELRKQTKRGAVGLGGGNEVLEGVVGAHDGANAEKNKRNLGVDHKNFMDWQVSIKEALQLTFVSMAKMLCMVALFGAVAWASVVTSASVVSDAQLSNSTNLEEGGGEEGGEEEEEEDGNKITVLVLMGLALVGLALIYSAAQACLNLQMLRSYVLLWVPAAGTMACLWAHFELGGSYVSGTILGVIFTVTGALTGGIYGFSIVTESEALDLDTYVLKKAAKRAAHVLGGDEGELKKSSVMKRVKFAAITVVPVLFFFGVLLCLVLGILNLFQLREGVQWKIFVTALALGIKIAGNKALLGLMGNYPMWASDSCLYMYEYSTALIVRMLQLSLPDENTAMLIGLTGAIVEVGTRIFFYMLFLKKGLANPRMADEEKRKYAMRGKLRVQDASNDMVVEYMSSIVAGLFMIHLAPTGVFSFATTAEISTNTIIKLCAFQIVPELFLDFYVTFMEIYGGLKDLHVSYWKVGTGAEKDSKHWVKRLGDLPRATLVKVAQTWCITAFVIVTCLK</sequence>
<feature type="transmembrane region" description="Helical" evidence="2">
    <location>
        <begin position="340"/>
        <end position="366"/>
    </location>
</feature>
<keyword evidence="4" id="KW-1185">Reference proteome</keyword>
<comment type="caution">
    <text evidence="3">The sequence shown here is derived from an EMBL/GenBank/DDBJ whole genome shotgun (WGS) entry which is preliminary data.</text>
</comment>
<accession>A0ABQ6N1A9</accession>
<protein>
    <submittedName>
        <fullName evidence="3">Uncharacterized protein</fullName>
    </submittedName>
</protein>
<feature type="region of interest" description="Disordered" evidence="1">
    <location>
        <begin position="193"/>
        <end position="212"/>
    </location>
</feature>
<evidence type="ECO:0000313" key="3">
    <source>
        <dbReference type="EMBL" id="GMI38235.1"/>
    </source>
</evidence>
<name>A0ABQ6N1A9_9STRA</name>
<feature type="transmembrane region" description="Helical" evidence="2">
    <location>
        <begin position="372"/>
        <end position="389"/>
    </location>
</feature>